<evidence type="ECO:0000256" key="5">
    <source>
        <dbReference type="ARBA" id="ARBA00022679"/>
    </source>
</evidence>
<keyword evidence="9 11" id="KW-0472">Membrane</keyword>
<dbReference type="PANTHER" id="PTHR12468:SF2">
    <property type="entry name" value="GPI MANNOSYLTRANSFERASE 2"/>
    <property type="match status" value="1"/>
</dbReference>
<keyword evidence="6 11" id="KW-0812">Transmembrane</keyword>
<feature type="transmembrane region" description="Helical" evidence="11">
    <location>
        <begin position="59"/>
        <end position="78"/>
    </location>
</feature>
<gene>
    <name evidence="12" type="ORF">J2S43_007634</name>
</gene>
<comment type="pathway">
    <text evidence="2">Glycolipid biosynthesis; glycosylphosphatidylinositol-anchor biosynthesis.</text>
</comment>
<evidence type="ECO:0000256" key="7">
    <source>
        <dbReference type="ARBA" id="ARBA00022824"/>
    </source>
</evidence>
<feature type="transmembrane region" description="Helical" evidence="11">
    <location>
        <begin position="180"/>
        <end position="207"/>
    </location>
</feature>
<feature type="transmembrane region" description="Helical" evidence="11">
    <location>
        <begin position="319"/>
        <end position="340"/>
    </location>
</feature>
<comment type="subcellular location">
    <subcellularLocation>
        <location evidence="1">Endoplasmic reticulum membrane</location>
        <topology evidence="1">Multi-pass membrane protein</topology>
    </subcellularLocation>
</comment>
<feature type="transmembrane region" description="Helical" evidence="11">
    <location>
        <begin position="251"/>
        <end position="272"/>
    </location>
</feature>
<feature type="transmembrane region" description="Helical" evidence="11">
    <location>
        <begin position="347"/>
        <end position="366"/>
    </location>
</feature>
<evidence type="ECO:0000256" key="10">
    <source>
        <dbReference type="SAM" id="MobiDB-lite"/>
    </source>
</evidence>
<feature type="transmembrane region" description="Helical" evidence="11">
    <location>
        <begin position="213"/>
        <end position="239"/>
    </location>
</feature>
<dbReference type="EMBL" id="JAUSRA010000001">
    <property type="protein sequence ID" value="MDP9799122.1"/>
    <property type="molecule type" value="Genomic_DNA"/>
</dbReference>
<evidence type="ECO:0000256" key="9">
    <source>
        <dbReference type="ARBA" id="ARBA00023136"/>
    </source>
</evidence>
<keyword evidence="13" id="KW-1185">Reference proteome</keyword>
<dbReference type="PANTHER" id="PTHR12468">
    <property type="entry name" value="GPI MANNOSYLTRANSFERASE 2"/>
    <property type="match status" value="1"/>
</dbReference>
<keyword evidence="5" id="KW-0808">Transferase</keyword>
<evidence type="ECO:0000313" key="12">
    <source>
        <dbReference type="EMBL" id="MDP9799122.1"/>
    </source>
</evidence>
<proteinExistence type="predicted"/>
<feature type="transmembrane region" description="Helical" evidence="11">
    <location>
        <begin position="400"/>
        <end position="421"/>
    </location>
</feature>
<evidence type="ECO:0000256" key="4">
    <source>
        <dbReference type="ARBA" id="ARBA00022676"/>
    </source>
</evidence>
<evidence type="ECO:0000256" key="6">
    <source>
        <dbReference type="ARBA" id="ARBA00022692"/>
    </source>
</evidence>
<evidence type="ECO:0000313" key="13">
    <source>
        <dbReference type="Proteomes" id="UP001240984"/>
    </source>
</evidence>
<dbReference type="InterPro" id="IPR007315">
    <property type="entry name" value="PIG-V/Gpi18"/>
</dbReference>
<feature type="region of interest" description="Disordered" evidence="10">
    <location>
        <begin position="1"/>
        <end position="45"/>
    </location>
</feature>
<evidence type="ECO:0000256" key="2">
    <source>
        <dbReference type="ARBA" id="ARBA00004687"/>
    </source>
</evidence>
<evidence type="ECO:0000256" key="11">
    <source>
        <dbReference type="SAM" id="Phobius"/>
    </source>
</evidence>
<evidence type="ECO:0000256" key="8">
    <source>
        <dbReference type="ARBA" id="ARBA00022989"/>
    </source>
</evidence>
<dbReference type="Proteomes" id="UP001240984">
    <property type="component" value="Unassembled WGS sequence"/>
</dbReference>
<keyword evidence="3" id="KW-0337">GPI-anchor biosynthesis</keyword>
<feature type="transmembrane region" description="Helical" evidence="11">
    <location>
        <begin position="134"/>
        <end position="159"/>
    </location>
</feature>
<reference evidence="12 13" key="1">
    <citation type="submission" date="2023-07" db="EMBL/GenBank/DDBJ databases">
        <title>Sequencing the genomes of 1000 actinobacteria strains.</title>
        <authorList>
            <person name="Klenk H.-P."/>
        </authorList>
    </citation>
    <scope>NUCLEOTIDE SEQUENCE [LARGE SCALE GENOMIC DNA]</scope>
    <source>
        <strain evidence="12 13">DSM 44710</strain>
    </source>
</reference>
<dbReference type="Pfam" id="PF04188">
    <property type="entry name" value="Mannosyl_trans2"/>
    <property type="match status" value="1"/>
</dbReference>
<sequence>MPAETPTQSTADNGEKAGAPTADTSKADTAKTPASKKTPADEPVAGPGRSWWPAIRIGGAVWASSYLAWIAVTLFTQYGRPHGNPIGFVDLLRGGWWRYDAMVFTRLAENGYGTHPVDPAFFPLYPMLVRGADLLLPGGAKFTAIGVAAVAMFAMYTLLYRLTEVEFSPAVAVRTCWAMAAWPVAFFLGIGYNASLFIALMLGAVYAMRRGHWWVAGVLGGFASATRSVGVLLAIAFAYEYLRQHGFRWRWNVLAVGLMPGGLIAYAGWLWWRFGDPLLFLEAQKPWGRELDWPWAGIVDAAEVIATAPLAQNGTLHNLLDLVSVLALIALLTLCFAGPWRMRRDQWMLPLLGVALLLFAISFPAGENRNQSLMSAPRFALEVFPAFMILGHLRLPTHVYATAALMLQGVLLAHFTAGGWVG</sequence>
<dbReference type="RefSeq" id="WP_306837525.1">
    <property type="nucleotide sequence ID" value="NZ_JAUSRA010000001.1"/>
</dbReference>
<evidence type="ECO:0000256" key="3">
    <source>
        <dbReference type="ARBA" id="ARBA00022502"/>
    </source>
</evidence>
<feature type="compositionally biased region" description="Polar residues" evidence="10">
    <location>
        <begin position="1"/>
        <end position="12"/>
    </location>
</feature>
<keyword evidence="8 11" id="KW-1133">Transmembrane helix</keyword>
<keyword evidence="4" id="KW-0328">Glycosyltransferase</keyword>
<organism evidence="12 13">
    <name type="scientific">Catenuloplanes nepalensis</name>
    <dbReference type="NCBI Taxonomy" id="587533"/>
    <lineage>
        <taxon>Bacteria</taxon>
        <taxon>Bacillati</taxon>
        <taxon>Actinomycetota</taxon>
        <taxon>Actinomycetes</taxon>
        <taxon>Micromonosporales</taxon>
        <taxon>Micromonosporaceae</taxon>
        <taxon>Catenuloplanes</taxon>
    </lineage>
</organism>
<evidence type="ECO:0008006" key="14">
    <source>
        <dbReference type="Google" id="ProtNLM"/>
    </source>
</evidence>
<accession>A0ABT9N5Y6</accession>
<name>A0ABT9N5Y6_9ACTN</name>
<evidence type="ECO:0000256" key="1">
    <source>
        <dbReference type="ARBA" id="ARBA00004477"/>
    </source>
</evidence>
<comment type="caution">
    <text evidence="12">The sequence shown here is derived from an EMBL/GenBank/DDBJ whole genome shotgun (WGS) entry which is preliminary data.</text>
</comment>
<protein>
    <recommendedName>
        <fullName evidence="14">Integral membrane protein</fullName>
    </recommendedName>
</protein>
<keyword evidence="7" id="KW-0256">Endoplasmic reticulum</keyword>